<accession>A0A7J5TG81</accession>
<name>A0A7J5TG81_9BIFI</name>
<gene>
    <name evidence="1" type="ORF">GBB04_08975</name>
</gene>
<comment type="caution">
    <text evidence="1">The sequence shown here is derived from an EMBL/GenBank/DDBJ whole genome shotgun (WGS) entry which is preliminary data.</text>
</comment>
<dbReference type="Proteomes" id="UP000429211">
    <property type="component" value="Unassembled WGS sequence"/>
</dbReference>
<evidence type="ECO:0008006" key="3">
    <source>
        <dbReference type="Google" id="ProtNLM"/>
    </source>
</evidence>
<reference evidence="1 2" key="1">
    <citation type="journal article" date="2019" name="Nat. Med.">
        <title>A library of human gut bacterial isolates paired with longitudinal multiomics data enables mechanistic microbiome research.</title>
        <authorList>
            <person name="Poyet M."/>
            <person name="Groussin M."/>
            <person name="Gibbons S.M."/>
            <person name="Avila-Pacheco J."/>
            <person name="Jiang X."/>
            <person name="Kearney S.M."/>
            <person name="Perrotta A.R."/>
            <person name="Berdy B."/>
            <person name="Zhao S."/>
            <person name="Lieberman T.D."/>
            <person name="Swanson P.K."/>
            <person name="Smith M."/>
            <person name="Roesemann S."/>
            <person name="Alexander J.E."/>
            <person name="Rich S.A."/>
            <person name="Livny J."/>
            <person name="Vlamakis H."/>
            <person name="Clish C."/>
            <person name="Bullock K."/>
            <person name="Deik A."/>
            <person name="Scott J."/>
            <person name="Pierce K.A."/>
            <person name="Xavier R.J."/>
            <person name="Alm E.J."/>
        </authorList>
    </citation>
    <scope>NUCLEOTIDE SEQUENCE [LARGE SCALE GENOMIC DNA]</scope>
    <source>
        <strain evidence="1 2">BIOML-A2</strain>
    </source>
</reference>
<dbReference type="EMBL" id="WDPD01000010">
    <property type="protein sequence ID" value="KAB7459808.1"/>
    <property type="molecule type" value="Genomic_DNA"/>
</dbReference>
<sequence>MNIRAVIRQRLRQAQSRRMCVLARNNNESALLHRLTVQGITCRPYPGMYAEKTYWNGLDAIERSRHICRTLAQHHPNMIFSSLSAAALWRLDHSTALHSNGTIYIASTSGRGGSYCNQIKRVHTASRFLDQAVNLDGAKSTDIFRTLFDCGRMLSFRNAFAIFESAIRDGHASRQQIIDYCDEPYVGRKRELAISVAQHAIGISENGGESFCLATMIEEGVALPTQQVEFVHPVSGERRRADYVWHTEDGRTIVGELDGQDKYVNPTMTGGHTISDIVEEERLRSDTLRACGVDAVVRFTFLDAVRRTPLINKLRAAGIPFTAKPSLPHHR</sequence>
<evidence type="ECO:0000313" key="2">
    <source>
        <dbReference type="Proteomes" id="UP000429211"/>
    </source>
</evidence>
<dbReference type="AlphaFoldDB" id="A0A7J5TG81"/>
<organism evidence="1 2">
    <name type="scientific">Bifidobacterium dentium</name>
    <dbReference type="NCBI Taxonomy" id="1689"/>
    <lineage>
        <taxon>Bacteria</taxon>
        <taxon>Bacillati</taxon>
        <taxon>Actinomycetota</taxon>
        <taxon>Actinomycetes</taxon>
        <taxon>Bifidobacteriales</taxon>
        <taxon>Bifidobacteriaceae</taxon>
        <taxon>Bifidobacterium</taxon>
    </lineage>
</organism>
<proteinExistence type="predicted"/>
<evidence type="ECO:0000313" key="1">
    <source>
        <dbReference type="EMBL" id="KAB7459808.1"/>
    </source>
</evidence>
<protein>
    <recommendedName>
        <fullName evidence="3">CTP synthase</fullName>
    </recommendedName>
</protein>